<dbReference type="AlphaFoldDB" id="A0A644SWB7"/>
<organism evidence="1">
    <name type="scientific">bioreactor metagenome</name>
    <dbReference type="NCBI Taxonomy" id="1076179"/>
    <lineage>
        <taxon>unclassified sequences</taxon>
        <taxon>metagenomes</taxon>
        <taxon>ecological metagenomes</taxon>
    </lineage>
</organism>
<protein>
    <recommendedName>
        <fullName evidence="2">TIGR04076 family protein</fullName>
    </recommendedName>
</protein>
<proteinExistence type="predicted"/>
<sequence>MAAKYHDIKITVLKKLEVPDIHKEYAADGVHTQCAKYKEGHEYICKNVVKPDGFCSWAWVAVQDKVVFLSLGHDYPWIKQKGFEIVCCADGLHPVLYKLERLPFDSKEL</sequence>
<dbReference type="NCBIfam" id="TIGR04076">
    <property type="entry name" value="TIGR04076 family protein"/>
    <property type="match status" value="1"/>
</dbReference>
<evidence type="ECO:0000313" key="1">
    <source>
        <dbReference type="EMBL" id="MPL58557.1"/>
    </source>
</evidence>
<name>A0A644SWB7_9ZZZZ</name>
<accession>A0A644SWB7</accession>
<gene>
    <name evidence="1" type="ORF">SDC9_04091</name>
</gene>
<dbReference type="InterPro" id="IPR023811">
    <property type="entry name" value="CHP04076"/>
</dbReference>
<reference evidence="1" key="1">
    <citation type="submission" date="2019-08" db="EMBL/GenBank/DDBJ databases">
        <authorList>
            <person name="Kucharzyk K."/>
            <person name="Murdoch R.W."/>
            <person name="Higgins S."/>
            <person name="Loffler F."/>
        </authorList>
    </citation>
    <scope>NUCLEOTIDE SEQUENCE</scope>
</reference>
<comment type="caution">
    <text evidence="1">The sequence shown here is derived from an EMBL/GenBank/DDBJ whole genome shotgun (WGS) entry which is preliminary data.</text>
</comment>
<evidence type="ECO:0008006" key="2">
    <source>
        <dbReference type="Google" id="ProtNLM"/>
    </source>
</evidence>
<dbReference type="EMBL" id="VSSQ01000007">
    <property type="protein sequence ID" value="MPL58557.1"/>
    <property type="molecule type" value="Genomic_DNA"/>
</dbReference>